<evidence type="ECO:0000313" key="2">
    <source>
        <dbReference type="EMBL" id="OUC75799.1"/>
    </source>
</evidence>
<comment type="caution">
    <text evidence="2">The sequence shown here is derived from an EMBL/GenBank/DDBJ whole genome shotgun (WGS) entry which is preliminary data.</text>
</comment>
<evidence type="ECO:0000313" key="3">
    <source>
        <dbReference type="Proteomes" id="UP000194761"/>
    </source>
</evidence>
<reference evidence="2 3" key="1">
    <citation type="submission" date="2017-05" db="EMBL/GenBank/DDBJ databases">
        <title>Biotechnological potential of actinobacteria isolated from South African environments.</title>
        <authorList>
            <person name="Le Roes-Hill M."/>
            <person name="Prins A."/>
            <person name="Durrell K.A."/>
        </authorList>
    </citation>
    <scope>NUCLEOTIDE SEQUENCE [LARGE SCALE GENOMIC DNA]</scope>
    <source>
        <strain evidence="2">M26</strain>
    </source>
</reference>
<sequence length="70" mass="7618">MMHDTQIYSLSRLRHAEMIAEAEALRGAPKRPGASRRWAAQVLHGLADRISPAPVRGYDPRPAPHGPAPG</sequence>
<accession>A0A243Q3C8</accession>
<dbReference type="EMBL" id="NGFP01000513">
    <property type="protein sequence ID" value="OUC75799.1"/>
    <property type="molecule type" value="Genomic_DNA"/>
</dbReference>
<keyword evidence="3" id="KW-1185">Reference proteome</keyword>
<dbReference type="Proteomes" id="UP000194761">
    <property type="component" value="Unassembled WGS sequence"/>
</dbReference>
<proteinExistence type="predicted"/>
<protein>
    <submittedName>
        <fullName evidence="2">Uncharacterized protein</fullName>
    </submittedName>
</protein>
<dbReference type="RefSeq" id="WP_133061998.1">
    <property type="nucleotide sequence ID" value="NZ_NGFP01000513.1"/>
</dbReference>
<feature type="compositionally biased region" description="Pro residues" evidence="1">
    <location>
        <begin position="61"/>
        <end position="70"/>
    </location>
</feature>
<gene>
    <name evidence="2" type="ORF">CA984_44095</name>
</gene>
<name>A0A243Q3C8_9ACTN</name>
<feature type="non-terminal residue" evidence="2">
    <location>
        <position position="70"/>
    </location>
</feature>
<feature type="region of interest" description="Disordered" evidence="1">
    <location>
        <begin position="49"/>
        <end position="70"/>
    </location>
</feature>
<evidence type="ECO:0000256" key="1">
    <source>
        <dbReference type="SAM" id="MobiDB-lite"/>
    </source>
</evidence>
<dbReference type="AlphaFoldDB" id="A0A243Q3C8"/>
<organism evidence="2 3">
    <name type="scientific">Streptosporangium minutum</name>
    <dbReference type="NCBI Taxonomy" id="569862"/>
    <lineage>
        <taxon>Bacteria</taxon>
        <taxon>Bacillati</taxon>
        <taxon>Actinomycetota</taxon>
        <taxon>Actinomycetes</taxon>
        <taxon>Streptosporangiales</taxon>
        <taxon>Streptosporangiaceae</taxon>
        <taxon>Streptosporangium</taxon>
    </lineage>
</organism>